<dbReference type="Pfam" id="PF00873">
    <property type="entry name" value="ACR_tran"/>
    <property type="match status" value="1"/>
</dbReference>
<feature type="transmembrane region" description="Helical" evidence="1">
    <location>
        <begin position="978"/>
        <end position="1003"/>
    </location>
</feature>
<dbReference type="RefSeq" id="WP_106340011.1">
    <property type="nucleotide sequence ID" value="NZ_PVZS01000036.1"/>
</dbReference>
<dbReference type="Gene3D" id="3.30.70.1440">
    <property type="entry name" value="Multidrug efflux transporter AcrB pore domain"/>
    <property type="match status" value="1"/>
</dbReference>
<dbReference type="PANTHER" id="PTHR32063:SF77">
    <property type="entry name" value="ACR FAMILY TRANSPORT PROTEIN"/>
    <property type="match status" value="1"/>
</dbReference>
<dbReference type="Proteomes" id="UP000239772">
    <property type="component" value="Unassembled WGS sequence"/>
</dbReference>
<feature type="transmembrane region" description="Helical" evidence="1">
    <location>
        <begin position="389"/>
        <end position="411"/>
    </location>
</feature>
<dbReference type="OrthoDB" id="8308837at2"/>
<dbReference type="PRINTS" id="PR00702">
    <property type="entry name" value="ACRIFLAVINRP"/>
</dbReference>
<organism evidence="2 3">
    <name type="scientific">Alsobacter soli</name>
    <dbReference type="NCBI Taxonomy" id="2109933"/>
    <lineage>
        <taxon>Bacteria</taxon>
        <taxon>Pseudomonadati</taxon>
        <taxon>Pseudomonadota</taxon>
        <taxon>Alphaproteobacteria</taxon>
        <taxon>Hyphomicrobiales</taxon>
        <taxon>Alsobacteraceae</taxon>
        <taxon>Alsobacter</taxon>
    </lineage>
</organism>
<dbReference type="AlphaFoldDB" id="A0A2T1HMI5"/>
<reference evidence="3" key="1">
    <citation type="submission" date="2018-03" db="EMBL/GenBank/DDBJ databases">
        <authorList>
            <person name="Sun L."/>
            <person name="Liu H."/>
            <person name="Chen W."/>
            <person name="Huang K."/>
            <person name="Liu W."/>
            <person name="Gao X."/>
        </authorList>
    </citation>
    <scope>NUCLEOTIDE SEQUENCE [LARGE SCALE GENOMIC DNA]</scope>
    <source>
        <strain evidence="3">SH9</strain>
    </source>
</reference>
<accession>A0A2T1HMI5</accession>
<dbReference type="GO" id="GO:0005886">
    <property type="term" value="C:plasma membrane"/>
    <property type="evidence" value="ECO:0007669"/>
    <property type="project" value="TreeGrafter"/>
</dbReference>
<name>A0A2T1HMI5_9HYPH</name>
<dbReference type="EMBL" id="PVZS01000036">
    <property type="protein sequence ID" value="PSC02865.1"/>
    <property type="molecule type" value="Genomic_DNA"/>
</dbReference>
<feature type="transmembrane region" description="Helical" evidence="1">
    <location>
        <begin position="875"/>
        <end position="895"/>
    </location>
</feature>
<dbReference type="SUPFAM" id="SSF82693">
    <property type="entry name" value="Multidrug efflux transporter AcrB pore domain, PN1, PN2, PC1 and PC2 subdomains"/>
    <property type="match status" value="3"/>
</dbReference>
<dbReference type="InterPro" id="IPR027463">
    <property type="entry name" value="AcrB_DN_DC_subdom"/>
</dbReference>
<evidence type="ECO:0000256" key="1">
    <source>
        <dbReference type="SAM" id="Phobius"/>
    </source>
</evidence>
<comment type="caution">
    <text evidence="2">The sequence shown here is derived from an EMBL/GenBank/DDBJ whole genome shotgun (WGS) entry which is preliminary data.</text>
</comment>
<proteinExistence type="predicted"/>
<protein>
    <submittedName>
        <fullName evidence="2">ABC transporter permease</fullName>
    </submittedName>
</protein>
<dbReference type="GO" id="GO:0042910">
    <property type="term" value="F:xenobiotic transmembrane transporter activity"/>
    <property type="evidence" value="ECO:0007669"/>
    <property type="project" value="TreeGrafter"/>
</dbReference>
<keyword evidence="1" id="KW-1133">Transmembrane helix</keyword>
<feature type="transmembrane region" description="Helical" evidence="1">
    <location>
        <begin position="947"/>
        <end position="966"/>
    </location>
</feature>
<feature type="transmembrane region" description="Helical" evidence="1">
    <location>
        <begin position="334"/>
        <end position="353"/>
    </location>
</feature>
<evidence type="ECO:0000313" key="3">
    <source>
        <dbReference type="Proteomes" id="UP000239772"/>
    </source>
</evidence>
<dbReference type="Gene3D" id="3.30.70.1430">
    <property type="entry name" value="Multidrug efflux transporter AcrB pore domain"/>
    <property type="match status" value="2"/>
</dbReference>
<feature type="transmembrane region" description="Helical" evidence="1">
    <location>
        <begin position="519"/>
        <end position="539"/>
    </location>
</feature>
<gene>
    <name evidence="2" type="ORF">SLNSH_21970</name>
</gene>
<feature type="transmembrane region" description="Helical" evidence="1">
    <location>
        <begin position="360"/>
        <end position="377"/>
    </location>
</feature>
<evidence type="ECO:0000313" key="2">
    <source>
        <dbReference type="EMBL" id="PSC02865.1"/>
    </source>
</evidence>
<dbReference type="SUPFAM" id="SSF82714">
    <property type="entry name" value="Multidrug efflux transporter AcrB TolC docking domain, DN and DC subdomains"/>
    <property type="match status" value="2"/>
</dbReference>
<sequence>MTLNVSAWAIRKPIPSIALFVVMLILGVVSFRALPITRFPNVDIPIVSVTITQSGAAPAELETQVTKKVENAISGINGVKHVISSVSDGVSTTTAEFRLEVNSDRALNDVKDAIARIRSDLPRSIDEPITQRVDIAGLPIVTYAASAPTLSTEELSWYVDDVVARELQAVKGVSKVERIGGVDREIRVALNPDRLLSLGITAADVNRQLRATHVDLAGGRGELGSGEQSIRTLAGAGSVEDLAATSIALPGGRKVRLDELGTVTDSAAESRTFARFNGEPVVGFSVSRSKGASDAEMSAAVAKRIAQLQAKRPDVKLSLIDSYVNYTLGNYHSAMDTLLEGAVLAILVVLVFLRDWRATLVAAIALPLSVLPTFWAMDAMGFSLNLVSLLAITLVTGILVDDAIVEIENIVRHINMGKSAYRAALEAADEIGLAVIAITFTIMAVFAPVSFMGGIAGQYFKQFGLTVAVAVFFSLLVARLLTPMLAAYFMRGKAHAEPKEGAIMRGYTRLVSWSARHRFATLAIGLALFAGSLYSTQLLPSGFLPGEDTARSLFVVELPPGSRLEDTRAVTDRITALLRRTPEVKSVFVDGGRLPQGGPASGAGEVRKATLVVNYVHKDERKLSQRELERQLLQQLAQIPDIRAWRLNENGQRGLSLLVTGDDTKVVTDIAARLQSEMRSIPTLQGVVSTAALDRPEIRIRPRSALAADLGVSTDVIAETIRVATLGDASANLAKFTAGDRQIPIRVQLDERYRGDQAMLEALKVPTAKGAAVPLAAIADIDFGQGPTAIDRYDRVRKVALEADLYGTDALGGVIEEVMKLPTARNLPPGVQIRTSGDAEIMDEVFQGFAAAMGAGLMMVFGVLVILFGGFLQPITILFSLPLSFGGVVLALLVTHKPISMPVVIGLLMLMGIVTKNAIMLVDFAIEERRKGVDRVHAIVDAGRKRARPIVMTTIAMAAGMVPSALGVGDGGEFRSPMAVAVIGGLIVSTLLSLVFVPAVYLVMDDVGRLFRWAFGRFVGPRDEPEEVQAHAPGPVTAQTMARLPLAAE</sequence>
<dbReference type="Gene3D" id="1.20.1640.10">
    <property type="entry name" value="Multidrug efflux transporter AcrB transmembrane domain"/>
    <property type="match status" value="2"/>
</dbReference>
<feature type="transmembrane region" description="Helical" evidence="1">
    <location>
        <begin position="845"/>
        <end position="868"/>
    </location>
</feature>
<dbReference type="PANTHER" id="PTHR32063">
    <property type="match status" value="1"/>
</dbReference>
<feature type="transmembrane region" description="Helical" evidence="1">
    <location>
        <begin position="901"/>
        <end position="926"/>
    </location>
</feature>
<keyword evidence="3" id="KW-1185">Reference proteome</keyword>
<dbReference type="InterPro" id="IPR001036">
    <property type="entry name" value="Acrflvin-R"/>
</dbReference>
<feature type="transmembrane region" description="Helical" evidence="1">
    <location>
        <begin position="463"/>
        <end position="489"/>
    </location>
</feature>
<feature type="transmembrane region" description="Helical" evidence="1">
    <location>
        <begin position="431"/>
        <end position="451"/>
    </location>
</feature>
<keyword evidence="1" id="KW-0472">Membrane</keyword>
<keyword evidence="1" id="KW-0812">Transmembrane</keyword>
<dbReference type="Gene3D" id="3.30.70.1320">
    <property type="entry name" value="Multidrug efflux transporter AcrB pore domain like"/>
    <property type="match status" value="1"/>
</dbReference>
<dbReference type="SUPFAM" id="SSF82866">
    <property type="entry name" value="Multidrug efflux transporter AcrB transmembrane domain"/>
    <property type="match status" value="2"/>
</dbReference>
<dbReference type="Gene3D" id="3.30.2090.10">
    <property type="entry name" value="Multidrug efflux transporter AcrB TolC docking domain, DN and DC subdomains"/>
    <property type="match status" value="2"/>
</dbReference>